<dbReference type="AlphaFoldDB" id="A0A085M706"/>
<accession>A0A085M706</accession>
<keyword evidence="1" id="KW-0472">Membrane</keyword>
<organism evidence="2 3">
    <name type="scientific">Trichuris suis</name>
    <name type="common">pig whipworm</name>
    <dbReference type="NCBI Taxonomy" id="68888"/>
    <lineage>
        <taxon>Eukaryota</taxon>
        <taxon>Metazoa</taxon>
        <taxon>Ecdysozoa</taxon>
        <taxon>Nematoda</taxon>
        <taxon>Enoplea</taxon>
        <taxon>Dorylaimia</taxon>
        <taxon>Trichinellida</taxon>
        <taxon>Trichuridae</taxon>
        <taxon>Trichuris</taxon>
    </lineage>
</organism>
<keyword evidence="1" id="KW-1133">Transmembrane helix</keyword>
<feature type="transmembrane region" description="Helical" evidence="1">
    <location>
        <begin position="195"/>
        <end position="218"/>
    </location>
</feature>
<evidence type="ECO:0000313" key="2">
    <source>
        <dbReference type="EMBL" id="KFD53002.1"/>
    </source>
</evidence>
<protein>
    <recommendedName>
        <fullName evidence="4">G-protein coupled receptors family 1 profile domain-containing protein</fullName>
    </recommendedName>
</protein>
<dbReference type="Proteomes" id="UP000030764">
    <property type="component" value="Unassembled WGS sequence"/>
</dbReference>
<evidence type="ECO:0000313" key="3">
    <source>
        <dbReference type="Proteomes" id="UP000030764"/>
    </source>
</evidence>
<feature type="transmembrane region" description="Helical" evidence="1">
    <location>
        <begin position="7"/>
        <end position="24"/>
    </location>
</feature>
<name>A0A085M706_9BILA</name>
<keyword evidence="1" id="KW-0812">Transmembrane</keyword>
<feature type="transmembrane region" description="Helical" evidence="1">
    <location>
        <begin position="242"/>
        <end position="265"/>
    </location>
</feature>
<gene>
    <name evidence="2" type="ORF">M513_06118</name>
</gene>
<feature type="transmembrane region" description="Helical" evidence="1">
    <location>
        <begin position="116"/>
        <end position="140"/>
    </location>
</feature>
<feature type="transmembrane region" description="Helical" evidence="1">
    <location>
        <begin position="160"/>
        <end position="183"/>
    </location>
</feature>
<feature type="transmembrane region" description="Helical" evidence="1">
    <location>
        <begin position="292"/>
        <end position="314"/>
    </location>
</feature>
<feature type="transmembrane region" description="Helical" evidence="1">
    <location>
        <begin position="326"/>
        <end position="344"/>
    </location>
</feature>
<keyword evidence="3" id="KW-1185">Reference proteome</keyword>
<dbReference type="EMBL" id="KL363221">
    <property type="protein sequence ID" value="KFD53002.1"/>
    <property type="molecule type" value="Genomic_DNA"/>
</dbReference>
<proteinExistence type="predicted"/>
<reference evidence="2 3" key="1">
    <citation type="journal article" date="2014" name="Nat. Genet.">
        <title>Genome and transcriptome of the porcine whipworm Trichuris suis.</title>
        <authorList>
            <person name="Jex A.R."/>
            <person name="Nejsum P."/>
            <person name="Schwarz E.M."/>
            <person name="Hu L."/>
            <person name="Young N.D."/>
            <person name="Hall R.S."/>
            <person name="Korhonen P.K."/>
            <person name="Liao S."/>
            <person name="Thamsborg S."/>
            <person name="Xia J."/>
            <person name="Xu P."/>
            <person name="Wang S."/>
            <person name="Scheerlinck J.P."/>
            <person name="Hofmann A."/>
            <person name="Sternberg P.W."/>
            <person name="Wang J."/>
            <person name="Gasser R.B."/>
        </authorList>
    </citation>
    <scope>NUCLEOTIDE SEQUENCE [LARGE SCALE GENOMIC DNA]</scope>
    <source>
        <strain evidence="2">DCEP-RM93M</strain>
    </source>
</reference>
<feature type="transmembrane region" description="Helical" evidence="1">
    <location>
        <begin position="82"/>
        <end position="104"/>
    </location>
</feature>
<sequence length="406" mass="45430">MEQNPCIWFLYTLMAAHVAVMNINDEALNLGNKNLNQLNGKVRAPLAVIVSQAKDSERIMADLYVNVTEQQVLVSGNVVLDLLNLCFGQLAFLSNILCFILLIRRRRKKKVEQTEAVYAFGCGAVGLAFSFECDVCTKLWHGDEPMTKLLCMLVSPAGPAYMVGQMLTYCSMIYMSAMLVAGLSSLKAAVSTKLALWEIILYFCTPAMVMCISCWISVVNAEDFHELTTSCFFRMVAPGDFIGYYCLVLTVLSLSVILMFTYAAYLTSRRNSVAVEVQAIQTRRQTMLYKKASRTIIFSVFALFIPSIVEFAFAWIDFNPGKLSDYIWTMQPLGLFLFSVSTMLQRTDIRTSGSVKKCKERLFILVQKCPLIKPLYVCLFGSGLNDETTLDTSAPSNVVSVLSHYE</sequence>
<evidence type="ECO:0008006" key="4">
    <source>
        <dbReference type="Google" id="ProtNLM"/>
    </source>
</evidence>
<evidence type="ECO:0000256" key="1">
    <source>
        <dbReference type="SAM" id="Phobius"/>
    </source>
</evidence>